<keyword evidence="2" id="KW-1185">Reference proteome</keyword>
<dbReference type="Proteomes" id="UP000026961">
    <property type="component" value="Chromosome 8"/>
</dbReference>
<dbReference type="EnsemblPlants" id="OGLUM08G03800.1">
    <property type="protein sequence ID" value="OGLUM08G03800.1"/>
    <property type="gene ID" value="OGLUM08G03800"/>
</dbReference>
<proteinExistence type="predicted"/>
<reference evidence="1" key="1">
    <citation type="submission" date="2015-04" db="UniProtKB">
        <authorList>
            <consortium name="EnsemblPlants"/>
        </authorList>
    </citation>
    <scope>IDENTIFICATION</scope>
</reference>
<evidence type="ECO:0000313" key="2">
    <source>
        <dbReference type="Proteomes" id="UP000026961"/>
    </source>
</evidence>
<evidence type="ECO:0000313" key="1">
    <source>
        <dbReference type="EnsemblPlants" id="OGLUM08G03800.1"/>
    </source>
</evidence>
<sequence length="57" mass="6298">MEEDNTVTVDGGGRRAVVETKALLRASLPDVGQHLNQQKGVHLGQEQQLVTAPRRRH</sequence>
<dbReference type="AlphaFoldDB" id="A0A0E0AR49"/>
<name>A0A0E0AR49_9ORYZ</name>
<protein>
    <submittedName>
        <fullName evidence="1">Uncharacterized protein</fullName>
    </submittedName>
</protein>
<accession>A0A0E0AR49</accession>
<reference evidence="1" key="2">
    <citation type="submission" date="2018-05" db="EMBL/GenBank/DDBJ databases">
        <title>OgluRS3 (Oryza glumaepatula Reference Sequence Version 3).</title>
        <authorList>
            <person name="Zhang J."/>
            <person name="Kudrna D."/>
            <person name="Lee S."/>
            <person name="Talag J."/>
            <person name="Welchert J."/>
            <person name="Wing R.A."/>
        </authorList>
    </citation>
    <scope>NUCLEOTIDE SEQUENCE [LARGE SCALE GENOMIC DNA]</scope>
</reference>
<dbReference type="HOGENOM" id="CLU_171395_1_0_1"/>
<organism evidence="1">
    <name type="scientific">Oryza glumipatula</name>
    <dbReference type="NCBI Taxonomy" id="40148"/>
    <lineage>
        <taxon>Eukaryota</taxon>
        <taxon>Viridiplantae</taxon>
        <taxon>Streptophyta</taxon>
        <taxon>Embryophyta</taxon>
        <taxon>Tracheophyta</taxon>
        <taxon>Spermatophyta</taxon>
        <taxon>Magnoliopsida</taxon>
        <taxon>Liliopsida</taxon>
        <taxon>Poales</taxon>
        <taxon>Poaceae</taxon>
        <taxon>BOP clade</taxon>
        <taxon>Oryzoideae</taxon>
        <taxon>Oryzeae</taxon>
        <taxon>Oryzinae</taxon>
        <taxon>Oryza</taxon>
    </lineage>
</organism>
<dbReference type="Gramene" id="OGLUM08G03800.1">
    <property type="protein sequence ID" value="OGLUM08G03800.1"/>
    <property type="gene ID" value="OGLUM08G03800"/>
</dbReference>